<evidence type="ECO:0000256" key="4">
    <source>
        <dbReference type="ARBA" id="ARBA00023235"/>
    </source>
</evidence>
<dbReference type="KEGG" id="yti:FNA67_07780"/>
<dbReference type="EC" id="5.1.3.9" evidence="6"/>
<dbReference type="NCBIfam" id="NF002231">
    <property type="entry name" value="PRK01130.1"/>
    <property type="match status" value="1"/>
</dbReference>
<dbReference type="PANTHER" id="PTHR36204:SF1">
    <property type="entry name" value="N-ACETYLMANNOSAMINE-6-PHOSPHATE 2-EPIMERASE-RELATED"/>
    <property type="match status" value="1"/>
</dbReference>
<evidence type="ECO:0000313" key="7">
    <source>
        <dbReference type="EMBL" id="QEE20078.1"/>
    </source>
</evidence>
<dbReference type="UniPathway" id="UPA00629">
    <property type="reaction ID" value="UER00682"/>
</dbReference>
<dbReference type="RefSeq" id="WP_147655631.1">
    <property type="nucleotide sequence ID" value="NZ_BMFM01000001.1"/>
</dbReference>
<comment type="similarity">
    <text evidence="6">Belongs to the NanE family.</text>
</comment>
<reference evidence="7 8" key="1">
    <citation type="journal article" date="2015" name="Int. J. Syst. Evol. Microbiol.">
        <title>Youhaiella tibetensis gen. nov., sp. nov., isolated from subsurface sediment.</title>
        <authorList>
            <person name="Wang Y.X."/>
            <person name="Huang F.Q."/>
            <person name="Nogi Y."/>
            <person name="Pang S.J."/>
            <person name="Wang P.K."/>
            <person name="Lv J."/>
        </authorList>
    </citation>
    <scope>NUCLEOTIDE SEQUENCE [LARGE SCALE GENOMIC DNA]</scope>
    <source>
        <strain evidence="8">fig4</strain>
    </source>
</reference>
<dbReference type="GO" id="GO:0006053">
    <property type="term" value="P:N-acetylmannosamine catabolic process"/>
    <property type="evidence" value="ECO:0007669"/>
    <property type="project" value="TreeGrafter"/>
</dbReference>
<comment type="function">
    <text evidence="2 6">Converts N-acetylmannosamine-6-phosphate (ManNAc-6-P) to N-acetylglucosamine-6-phosphate (GlcNAc-6-P).</text>
</comment>
<proteinExistence type="inferred from homology"/>
<comment type="pathway">
    <text evidence="3 6">Amino-sugar metabolism; N-acetylneuraminate degradation; D-fructose 6-phosphate from N-acetylneuraminate: step 3/5.</text>
</comment>
<evidence type="ECO:0000256" key="6">
    <source>
        <dbReference type="HAMAP-Rule" id="MF_01235"/>
    </source>
</evidence>
<dbReference type="EMBL" id="CP041690">
    <property type="protein sequence ID" value="QEE20078.1"/>
    <property type="molecule type" value="Genomic_DNA"/>
</dbReference>
<dbReference type="CDD" id="cd04729">
    <property type="entry name" value="NanE"/>
    <property type="match status" value="1"/>
</dbReference>
<dbReference type="GO" id="GO:0005829">
    <property type="term" value="C:cytosol"/>
    <property type="evidence" value="ECO:0007669"/>
    <property type="project" value="TreeGrafter"/>
</dbReference>
<organism evidence="7 8">
    <name type="scientific">Paradevosia tibetensis</name>
    <dbReference type="NCBI Taxonomy" id="1447062"/>
    <lineage>
        <taxon>Bacteria</taxon>
        <taxon>Pseudomonadati</taxon>
        <taxon>Pseudomonadota</taxon>
        <taxon>Alphaproteobacteria</taxon>
        <taxon>Hyphomicrobiales</taxon>
        <taxon>Devosiaceae</taxon>
        <taxon>Paradevosia</taxon>
    </lineage>
</organism>
<name>A0A5B9DNM2_9HYPH</name>
<protein>
    <recommendedName>
        <fullName evidence="6">Putative N-acetylmannosamine-6-phosphate 2-epimerase</fullName>
        <ecNumber evidence="6">5.1.3.9</ecNumber>
    </recommendedName>
    <alternativeName>
        <fullName evidence="6">ManNAc-6-P epimerase</fullName>
    </alternativeName>
</protein>
<evidence type="ECO:0000256" key="2">
    <source>
        <dbReference type="ARBA" id="ARBA00002147"/>
    </source>
</evidence>
<dbReference type="PANTHER" id="PTHR36204">
    <property type="entry name" value="N-ACETYLMANNOSAMINE-6-PHOSPHATE 2-EPIMERASE-RELATED"/>
    <property type="match status" value="1"/>
</dbReference>
<dbReference type="InterPro" id="IPR013785">
    <property type="entry name" value="Aldolase_TIM"/>
</dbReference>
<dbReference type="OrthoDB" id="9810372at2"/>
<dbReference type="GO" id="GO:0019262">
    <property type="term" value="P:N-acetylneuraminate catabolic process"/>
    <property type="evidence" value="ECO:0007669"/>
    <property type="project" value="UniProtKB-UniRule"/>
</dbReference>
<dbReference type="InterPro" id="IPR011060">
    <property type="entry name" value="RibuloseP-bd_barrel"/>
</dbReference>
<dbReference type="Pfam" id="PF04131">
    <property type="entry name" value="NanE"/>
    <property type="match status" value="1"/>
</dbReference>
<keyword evidence="5 6" id="KW-0119">Carbohydrate metabolism</keyword>
<dbReference type="AlphaFoldDB" id="A0A5B9DNM2"/>
<comment type="catalytic activity">
    <reaction evidence="1 6">
        <text>an N-acyl-D-glucosamine 6-phosphate = an N-acyl-D-mannosamine 6-phosphate</text>
        <dbReference type="Rhea" id="RHEA:23932"/>
        <dbReference type="ChEBI" id="CHEBI:57599"/>
        <dbReference type="ChEBI" id="CHEBI:57666"/>
        <dbReference type="EC" id="5.1.3.9"/>
    </reaction>
</comment>
<evidence type="ECO:0000256" key="1">
    <source>
        <dbReference type="ARBA" id="ARBA00000056"/>
    </source>
</evidence>
<evidence type="ECO:0000256" key="3">
    <source>
        <dbReference type="ARBA" id="ARBA00005081"/>
    </source>
</evidence>
<evidence type="ECO:0000256" key="5">
    <source>
        <dbReference type="ARBA" id="ARBA00023277"/>
    </source>
</evidence>
<dbReference type="GO" id="GO:0005975">
    <property type="term" value="P:carbohydrate metabolic process"/>
    <property type="evidence" value="ECO:0007669"/>
    <property type="project" value="UniProtKB-UniRule"/>
</dbReference>
<dbReference type="GO" id="GO:0047465">
    <property type="term" value="F:N-acylglucosamine-6-phosphate 2-epimerase activity"/>
    <property type="evidence" value="ECO:0007669"/>
    <property type="project" value="UniProtKB-EC"/>
</dbReference>
<dbReference type="Gene3D" id="3.20.20.70">
    <property type="entry name" value="Aldolase class I"/>
    <property type="match status" value="1"/>
</dbReference>
<dbReference type="InterPro" id="IPR007260">
    <property type="entry name" value="NanE"/>
</dbReference>
<accession>A0A5B9DNM2</accession>
<dbReference type="SUPFAM" id="SSF51366">
    <property type="entry name" value="Ribulose-phoshate binding barrel"/>
    <property type="match status" value="1"/>
</dbReference>
<keyword evidence="4 6" id="KW-0413">Isomerase</keyword>
<keyword evidence="8" id="KW-1185">Reference proteome</keyword>
<dbReference type="Proteomes" id="UP000321062">
    <property type="component" value="Chromosome"/>
</dbReference>
<gene>
    <name evidence="6" type="primary">nanE</name>
    <name evidence="7" type="ORF">FNA67_07780</name>
</gene>
<dbReference type="HAMAP" id="MF_01235">
    <property type="entry name" value="ManNAc6P_epimer"/>
    <property type="match status" value="1"/>
</dbReference>
<sequence length="224" mass="23669">MNYKLPKGALIVSCQARADNPLHGPQYMGAMALAARDGGAAGIRANGPEDVRAVKAAGLPVIGINKVFSDTYPVYITPDFASAKALVDAGADIIALDCTPRARDGEPPETLVRRIRDELGAEVFADISTLEEGIAAEKMGATYISTTLSGYTEYTTKTPGPDLYLVRALAARVEAPIVAEGRYNTPELARAAIDAGAYAVVVGTMITNPREITKVFAREVLGTR</sequence>
<evidence type="ECO:0000313" key="8">
    <source>
        <dbReference type="Proteomes" id="UP000321062"/>
    </source>
</evidence>